<dbReference type="Pfam" id="PF11638">
    <property type="entry name" value="DnaA_N"/>
    <property type="match status" value="1"/>
</dbReference>
<dbReference type="NCBIfam" id="TIGR00362">
    <property type="entry name" value="DnaA"/>
    <property type="match status" value="1"/>
</dbReference>
<dbReference type="InterPro" id="IPR013317">
    <property type="entry name" value="DnaA_dom"/>
</dbReference>
<dbReference type="Gene3D" id="1.10.8.60">
    <property type="match status" value="1"/>
</dbReference>
<comment type="domain">
    <text evidence="8">Domain I is involved in oligomerization and binding regulators, domain II is flexibile and of varying length in different bacteria, domain III forms the AAA+ region, while domain IV binds dsDNA.</text>
</comment>
<evidence type="ECO:0000256" key="8">
    <source>
        <dbReference type="HAMAP-Rule" id="MF_00377"/>
    </source>
</evidence>
<evidence type="ECO:0000259" key="12">
    <source>
        <dbReference type="SMART" id="SM00382"/>
    </source>
</evidence>
<dbReference type="SUPFAM" id="SSF48295">
    <property type="entry name" value="TrpR-like"/>
    <property type="match status" value="1"/>
</dbReference>
<evidence type="ECO:0000256" key="3">
    <source>
        <dbReference type="ARBA" id="ARBA00022705"/>
    </source>
</evidence>
<evidence type="ECO:0000256" key="2">
    <source>
        <dbReference type="ARBA" id="ARBA00022490"/>
    </source>
</evidence>
<protein>
    <recommendedName>
        <fullName evidence="8 9">Chromosomal replication initiator protein DnaA</fullName>
    </recommendedName>
</protein>
<dbReference type="CDD" id="cd00009">
    <property type="entry name" value="AAA"/>
    <property type="match status" value="1"/>
</dbReference>
<dbReference type="SUPFAM" id="SSF52540">
    <property type="entry name" value="P-loop containing nucleoside triphosphate hydrolases"/>
    <property type="match status" value="1"/>
</dbReference>
<dbReference type="InterPro" id="IPR024633">
    <property type="entry name" value="DnaA_N_dom"/>
</dbReference>
<dbReference type="InterPro" id="IPR001957">
    <property type="entry name" value="Chromosome_initiator_DnaA"/>
</dbReference>
<evidence type="ECO:0000256" key="6">
    <source>
        <dbReference type="ARBA" id="ARBA00023121"/>
    </source>
</evidence>
<evidence type="ECO:0000256" key="11">
    <source>
        <dbReference type="RuleBase" id="RU004227"/>
    </source>
</evidence>
<feature type="region of interest" description="Domain I, interacts with DnaA modulators" evidence="8">
    <location>
        <begin position="1"/>
        <end position="100"/>
    </location>
</feature>
<dbReference type="Gene3D" id="3.40.50.300">
    <property type="entry name" value="P-loop containing nucleotide triphosphate hydrolases"/>
    <property type="match status" value="1"/>
</dbReference>
<dbReference type="InterPro" id="IPR003593">
    <property type="entry name" value="AAA+_ATPase"/>
</dbReference>
<evidence type="ECO:0000256" key="4">
    <source>
        <dbReference type="ARBA" id="ARBA00022741"/>
    </source>
</evidence>
<proteinExistence type="inferred from homology"/>
<dbReference type="GO" id="GO:0003688">
    <property type="term" value="F:DNA replication origin binding"/>
    <property type="evidence" value="ECO:0007669"/>
    <property type="project" value="UniProtKB-UniRule"/>
</dbReference>
<evidence type="ECO:0000256" key="1">
    <source>
        <dbReference type="ARBA" id="ARBA00006583"/>
    </source>
</evidence>
<comment type="subunit">
    <text evidence="8">Oligomerizes as a right-handed, spiral filament on DNA at oriC.</text>
</comment>
<evidence type="ECO:0000256" key="10">
    <source>
        <dbReference type="RuleBase" id="RU000577"/>
    </source>
</evidence>
<dbReference type="GO" id="GO:0008289">
    <property type="term" value="F:lipid binding"/>
    <property type="evidence" value="ECO:0007669"/>
    <property type="project" value="UniProtKB-KW"/>
</dbReference>
<dbReference type="InterPro" id="IPR018312">
    <property type="entry name" value="Chromosome_initiator_DnaA_CS"/>
</dbReference>
<dbReference type="InterPro" id="IPR013159">
    <property type="entry name" value="DnaA_C"/>
</dbReference>
<dbReference type="CDD" id="cd06571">
    <property type="entry name" value="Bac_DnaA_C"/>
    <property type="match status" value="1"/>
</dbReference>
<dbReference type="PANTHER" id="PTHR30050">
    <property type="entry name" value="CHROMOSOMAL REPLICATION INITIATOR PROTEIN DNAA"/>
    <property type="match status" value="1"/>
</dbReference>
<dbReference type="EMBL" id="MHOT01000012">
    <property type="protein sequence ID" value="OGZ69331.1"/>
    <property type="molecule type" value="Genomic_DNA"/>
</dbReference>
<gene>
    <name evidence="8" type="primary">dnaA</name>
    <name evidence="14" type="ORF">A3D44_02630</name>
</gene>
<comment type="subcellular location">
    <subcellularLocation>
        <location evidence="8">Cytoplasm</location>
    </subcellularLocation>
</comment>
<dbReference type="SMART" id="SM00382">
    <property type="entry name" value="AAA"/>
    <property type="match status" value="1"/>
</dbReference>
<accession>A0A1G2I4C3</accession>
<evidence type="ECO:0000259" key="13">
    <source>
        <dbReference type="SMART" id="SM00760"/>
    </source>
</evidence>
<dbReference type="PRINTS" id="PR00051">
    <property type="entry name" value="DNAA"/>
</dbReference>
<dbReference type="Pfam" id="PF08299">
    <property type="entry name" value="Bac_DnaA_C"/>
    <property type="match status" value="1"/>
</dbReference>
<dbReference type="HAMAP" id="MF_00377">
    <property type="entry name" value="DnaA_bact"/>
    <property type="match status" value="1"/>
</dbReference>
<sequence>MDHNELWQQVLAQMQFHISKANFATWFQNTEIILREDEKMVISVPNAFSKEWLKNKYYKLILKTIHTTDNSIKELEFVIKPQLLKKIDQKEDTKKPEIETGQLKFEEFKVNKETNLNPRYTFENFVVGSFNELAYSASLAISENVGTVYNPLFIYGGVGLGKTHLIQAIGNKIHDSPKKKKVKYISCEKFVSSIVSGIRNHNIDIFKASLSLIDVLIIDDIQFLAGKDKTQEEFFHTFNSLYEKNKQIILSSDRPPNAIPELEERLRSRFEGGMITDISLPDYETRLAILKTKLQEKNLKLPEDVLEYVASNVKKNIRELEGALNSLLIYYKTNTSIPNLETTKRLLKNFVFSPFNVANYKKIIEIVSKFYNLDEKTIFNPTRRKEIVRPRQIAMFLLREELKYSFPAIARKFGGKDHTTVIYAHKKILQECQQNNKLTEELNMIKQKVYSG</sequence>
<feature type="binding site" evidence="8">
    <location>
        <position position="162"/>
    </location>
    <ligand>
        <name>ATP</name>
        <dbReference type="ChEBI" id="CHEBI:30616"/>
    </ligand>
</feature>
<dbReference type="Proteomes" id="UP000178820">
    <property type="component" value="Unassembled WGS sequence"/>
</dbReference>
<keyword evidence="7 8" id="KW-0238">DNA-binding</keyword>
<dbReference type="AlphaFoldDB" id="A0A1G2I4C3"/>
<organism evidence="14 15">
    <name type="scientific">Candidatus Staskawiczbacteria bacterium RIFCSPHIGHO2_02_FULL_42_22</name>
    <dbReference type="NCBI Taxonomy" id="1802207"/>
    <lineage>
        <taxon>Bacteria</taxon>
        <taxon>Candidatus Staskawicziibacteriota</taxon>
    </lineage>
</organism>
<dbReference type="PROSITE" id="PS01008">
    <property type="entry name" value="DNAA"/>
    <property type="match status" value="1"/>
</dbReference>
<comment type="caution">
    <text evidence="14">The sequence shown here is derived from an EMBL/GenBank/DDBJ whole genome shotgun (WGS) entry which is preliminary data.</text>
</comment>
<dbReference type="Gene3D" id="1.10.1750.10">
    <property type="match status" value="1"/>
</dbReference>
<keyword evidence="4 8" id="KW-0547">Nucleotide-binding</keyword>
<evidence type="ECO:0000256" key="5">
    <source>
        <dbReference type="ARBA" id="ARBA00022840"/>
    </source>
</evidence>
<dbReference type="InterPro" id="IPR027417">
    <property type="entry name" value="P-loop_NTPase"/>
</dbReference>
<keyword evidence="6 8" id="KW-0446">Lipid-binding</keyword>
<dbReference type="GO" id="GO:0006270">
    <property type="term" value="P:DNA replication initiation"/>
    <property type="evidence" value="ECO:0007669"/>
    <property type="project" value="UniProtKB-UniRule"/>
</dbReference>
<comment type="function">
    <text evidence="8 10">Plays an essential role in the initiation and regulation of chromosomal replication. ATP-DnaA binds to the origin of replication (oriC) to initiate formation of the DNA replication initiation complex once per cell cycle. Binds the DnaA box (a 9 base pair repeat at the origin) and separates the double-stranded (ds)DNA. Forms a right-handed helical filament on oriC DNA; dsDNA binds to the exterior of the filament while single-stranded (ss)DNA is stabiized in the filament's interior. The ATP-DnaA-oriC complex binds and stabilizes one strand of the AT-rich DNA unwinding element (DUE), permitting loading of DNA polymerase. After initiation quickly degrades to an ADP-DnaA complex that is not apt for DNA replication. Binds acidic phospholipids.</text>
</comment>
<feature type="binding site" evidence="8">
    <location>
        <position position="159"/>
    </location>
    <ligand>
        <name>ATP</name>
        <dbReference type="ChEBI" id="CHEBI:30616"/>
    </ligand>
</feature>
<comment type="caution">
    <text evidence="8">Lacks conserved residue(s) required for the propagation of feature annotation.</text>
</comment>
<evidence type="ECO:0000313" key="15">
    <source>
        <dbReference type="Proteomes" id="UP000178820"/>
    </source>
</evidence>
<dbReference type="GO" id="GO:0005737">
    <property type="term" value="C:cytoplasm"/>
    <property type="evidence" value="ECO:0007669"/>
    <property type="project" value="UniProtKB-SubCell"/>
</dbReference>
<keyword evidence="5 8" id="KW-0067">ATP-binding</keyword>
<dbReference type="InterPro" id="IPR038454">
    <property type="entry name" value="DnaA_N_sf"/>
</dbReference>
<dbReference type="STRING" id="1802207.A3D44_02630"/>
<keyword evidence="2 8" id="KW-0963">Cytoplasm</keyword>
<evidence type="ECO:0000256" key="7">
    <source>
        <dbReference type="ARBA" id="ARBA00023125"/>
    </source>
</evidence>
<dbReference type="InterPro" id="IPR020591">
    <property type="entry name" value="Chromosome_initiator_DnaA-like"/>
</dbReference>
<dbReference type="GO" id="GO:0006275">
    <property type="term" value="P:regulation of DNA replication"/>
    <property type="evidence" value="ECO:0007669"/>
    <property type="project" value="UniProtKB-UniRule"/>
</dbReference>
<feature type="domain" description="Chromosomal replication initiator DnaA C-terminal" evidence="13">
    <location>
        <begin position="359"/>
        <end position="428"/>
    </location>
</feature>
<reference evidence="14 15" key="1">
    <citation type="journal article" date="2016" name="Nat. Commun.">
        <title>Thousands of microbial genomes shed light on interconnected biogeochemical processes in an aquifer system.</title>
        <authorList>
            <person name="Anantharaman K."/>
            <person name="Brown C.T."/>
            <person name="Hug L.A."/>
            <person name="Sharon I."/>
            <person name="Castelle C.J."/>
            <person name="Probst A.J."/>
            <person name="Thomas B.C."/>
            <person name="Singh A."/>
            <person name="Wilkins M.J."/>
            <person name="Karaoz U."/>
            <person name="Brodie E.L."/>
            <person name="Williams K.H."/>
            <person name="Hubbard S.S."/>
            <person name="Banfield J.F."/>
        </authorList>
    </citation>
    <scope>NUCLEOTIDE SEQUENCE [LARGE SCALE GENOMIC DNA]</scope>
</reference>
<keyword evidence="3 8" id="KW-0235">DNA replication</keyword>
<dbReference type="FunFam" id="3.40.50.300:FF:000668">
    <property type="entry name" value="Chromosomal replication initiator protein DnaA"/>
    <property type="match status" value="1"/>
</dbReference>
<feature type="domain" description="AAA+ ATPase" evidence="12">
    <location>
        <begin position="148"/>
        <end position="280"/>
    </location>
</feature>
<comment type="similarity">
    <text evidence="1 8 11">Belongs to the DnaA family.</text>
</comment>
<feature type="region of interest" description="Domain IV, binds dsDNA" evidence="8">
    <location>
        <begin position="332"/>
        <end position="452"/>
    </location>
</feature>
<name>A0A1G2I4C3_9BACT</name>
<evidence type="ECO:0000313" key="14">
    <source>
        <dbReference type="EMBL" id="OGZ69331.1"/>
    </source>
</evidence>
<dbReference type="PANTHER" id="PTHR30050:SF2">
    <property type="entry name" value="CHROMOSOMAL REPLICATION INITIATOR PROTEIN DNAA"/>
    <property type="match status" value="1"/>
</dbReference>
<feature type="binding site" evidence="8">
    <location>
        <position position="161"/>
    </location>
    <ligand>
        <name>ATP</name>
        <dbReference type="ChEBI" id="CHEBI:30616"/>
    </ligand>
</feature>
<dbReference type="GO" id="GO:0005524">
    <property type="term" value="F:ATP binding"/>
    <property type="evidence" value="ECO:0007669"/>
    <property type="project" value="UniProtKB-UniRule"/>
</dbReference>
<evidence type="ECO:0000256" key="9">
    <source>
        <dbReference type="NCBIfam" id="TIGR00362"/>
    </source>
</evidence>
<dbReference type="Gene3D" id="3.30.300.180">
    <property type="match status" value="1"/>
</dbReference>
<dbReference type="InterPro" id="IPR010921">
    <property type="entry name" value="Trp_repressor/repl_initiator"/>
</dbReference>
<dbReference type="Pfam" id="PF00308">
    <property type="entry name" value="Bac_DnaA"/>
    <property type="match status" value="1"/>
</dbReference>
<feature type="binding site" evidence="8">
    <location>
        <position position="163"/>
    </location>
    <ligand>
        <name>ATP</name>
        <dbReference type="ChEBI" id="CHEBI:30616"/>
    </ligand>
</feature>
<feature type="region of interest" description="Domain III, AAA+ region" evidence="8">
    <location>
        <begin position="115"/>
        <end position="331"/>
    </location>
</feature>
<dbReference type="GO" id="GO:0005886">
    <property type="term" value="C:plasma membrane"/>
    <property type="evidence" value="ECO:0007669"/>
    <property type="project" value="TreeGrafter"/>
</dbReference>
<dbReference type="SMART" id="SM00760">
    <property type="entry name" value="Bac_DnaA_C"/>
    <property type="match status" value="1"/>
</dbReference>